<name>A0A852BYW5_9PICI</name>
<keyword evidence="1 2" id="KW-0175">Coiled coil</keyword>
<gene>
    <name evidence="4" type="primary">Ccdc63</name>
    <name evidence="4" type="ORF">RAMSUL_R08797</name>
</gene>
<dbReference type="GO" id="GO:0036158">
    <property type="term" value="P:outer dynein arm assembly"/>
    <property type="evidence" value="ECO:0007669"/>
    <property type="project" value="TreeGrafter"/>
</dbReference>
<feature type="non-terminal residue" evidence="4">
    <location>
        <position position="1"/>
    </location>
</feature>
<evidence type="ECO:0000256" key="2">
    <source>
        <dbReference type="SAM" id="Coils"/>
    </source>
</evidence>
<proteinExistence type="predicted"/>
<dbReference type="AlphaFoldDB" id="A0A852BYW5"/>
<dbReference type="PANTHER" id="PTHR21694:SF18">
    <property type="entry name" value="COILED-COIL DOMAIN-CONTAINING PROTEIN 63"/>
    <property type="match status" value="1"/>
</dbReference>
<feature type="domain" description="ODAD1 central coiled coil region" evidence="3">
    <location>
        <begin position="147"/>
        <end position="430"/>
    </location>
</feature>
<protein>
    <submittedName>
        <fullName evidence="4">CCD63 protein</fullName>
    </submittedName>
</protein>
<dbReference type="InterPro" id="IPR049258">
    <property type="entry name" value="ODAD1_CC"/>
</dbReference>
<evidence type="ECO:0000256" key="1">
    <source>
        <dbReference type="ARBA" id="ARBA00023054"/>
    </source>
</evidence>
<feature type="coiled-coil region" evidence="2">
    <location>
        <begin position="335"/>
        <end position="417"/>
    </location>
</feature>
<dbReference type="EMBL" id="WBNM01015055">
    <property type="protein sequence ID" value="NXP74029.1"/>
    <property type="molecule type" value="Genomic_DNA"/>
</dbReference>
<dbReference type="GO" id="GO:0003341">
    <property type="term" value="P:cilium movement"/>
    <property type="evidence" value="ECO:0007669"/>
    <property type="project" value="TreeGrafter"/>
</dbReference>
<dbReference type="PANTHER" id="PTHR21694">
    <property type="entry name" value="COILED-COIL DOMAIN-CONTAINING PROTEIN 63"/>
    <property type="match status" value="1"/>
</dbReference>
<accession>A0A852BYW5</accession>
<comment type="caution">
    <text evidence="4">The sequence shown here is derived from an EMBL/GenBank/DDBJ whole genome shotgun (WGS) entry which is preliminary data.</text>
</comment>
<organism evidence="4 5">
    <name type="scientific">Ramphastos sulfuratus</name>
    <dbReference type="NCBI Taxonomy" id="322582"/>
    <lineage>
        <taxon>Eukaryota</taxon>
        <taxon>Metazoa</taxon>
        <taxon>Chordata</taxon>
        <taxon>Craniata</taxon>
        <taxon>Vertebrata</taxon>
        <taxon>Euteleostomi</taxon>
        <taxon>Archelosauria</taxon>
        <taxon>Archosauria</taxon>
        <taxon>Dinosauria</taxon>
        <taxon>Saurischia</taxon>
        <taxon>Theropoda</taxon>
        <taxon>Coelurosauria</taxon>
        <taxon>Aves</taxon>
        <taxon>Neognathae</taxon>
        <taxon>Neoaves</taxon>
        <taxon>Telluraves</taxon>
        <taxon>Coraciimorphae</taxon>
        <taxon>Piciformes</taxon>
        <taxon>Ramphastidae</taxon>
        <taxon>Ramphastos</taxon>
    </lineage>
</organism>
<feature type="coiled-coil region" evidence="2">
    <location>
        <begin position="106"/>
        <end position="219"/>
    </location>
</feature>
<sequence length="511" mass="59257">QQEGPSLRQKPEEIPVKEDENLVADEVRRLQKQIRIAAEKRKGYGANVTQQLQAQQKEIKSLTQGHLDVTLKVSQRMPSKSTITADRNRVEINRLLQLKSQNEAVIRERKAQLAELDKQILELEKEIVKQKQKTVKAKQAKDIKLLQKKIERLEKRLYNATVRFNSSLTRNNKLREEIESMRIQKAILDNTCWKLHRQLEQQRQRMTTAMKQCAEATEERMEAAATIDGIKKRNIQETVRYKVELEKLKCITTKQNKLKNFIVSKLTDRSGLEEKDKKEKALKAAERYRKRQGESLECREVAYKHLLEMSEEDIDQLMNIFTEREDKNFCSLSYCNKLKDDVEKLKQQISDLQVCAKLFVKISDQERAERRNFEILKELEEKLMETTKKANLCEESLKETSKALGQKKSDMEALLKEISSNSEIIEELKGTGQITHHSLVQFFGLLEKMTNELLLKESVLRYISTEGSDEPQPFTSPLLGDTGLIQEMDQAQLFPKPPPLDSTVDVIDACE</sequence>
<dbReference type="Pfam" id="PF21773">
    <property type="entry name" value="ODAD1_CC"/>
    <property type="match status" value="1"/>
</dbReference>
<dbReference type="InterPro" id="IPR051876">
    <property type="entry name" value="ODA-DC/CCD"/>
</dbReference>
<reference evidence="4" key="1">
    <citation type="submission" date="2019-09" db="EMBL/GenBank/DDBJ databases">
        <title>Bird 10,000 Genomes (B10K) Project - Family phase.</title>
        <authorList>
            <person name="Zhang G."/>
        </authorList>
    </citation>
    <scope>NUCLEOTIDE SEQUENCE</scope>
    <source>
        <strain evidence="4">B10K-DU-001-30</strain>
        <tissue evidence="4">Muscle</tissue>
    </source>
</reference>
<evidence type="ECO:0000313" key="5">
    <source>
        <dbReference type="Proteomes" id="UP000611227"/>
    </source>
</evidence>
<evidence type="ECO:0000313" key="4">
    <source>
        <dbReference type="EMBL" id="NXP74029.1"/>
    </source>
</evidence>
<evidence type="ECO:0000259" key="3">
    <source>
        <dbReference type="Pfam" id="PF21773"/>
    </source>
</evidence>
<feature type="non-terminal residue" evidence="4">
    <location>
        <position position="511"/>
    </location>
</feature>
<dbReference type="Proteomes" id="UP000611227">
    <property type="component" value="Unassembled WGS sequence"/>
</dbReference>
<keyword evidence="5" id="KW-1185">Reference proteome</keyword>
<dbReference type="GO" id="GO:0005930">
    <property type="term" value="C:axoneme"/>
    <property type="evidence" value="ECO:0007669"/>
    <property type="project" value="TreeGrafter"/>
</dbReference>